<protein>
    <submittedName>
        <fullName evidence="2">Uncharacterized protein</fullName>
    </submittedName>
</protein>
<evidence type="ECO:0000313" key="2">
    <source>
        <dbReference type="EMBL" id="VEA74186.1"/>
    </source>
</evidence>
<organism evidence="2 3">
    <name type="scientific">Serratia rubidaea</name>
    <name type="common">Serratia marinorubra</name>
    <dbReference type="NCBI Taxonomy" id="61652"/>
    <lineage>
        <taxon>Bacteria</taxon>
        <taxon>Pseudomonadati</taxon>
        <taxon>Pseudomonadota</taxon>
        <taxon>Gammaproteobacteria</taxon>
        <taxon>Enterobacterales</taxon>
        <taxon>Yersiniaceae</taxon>
        <taxon>Serratia</taxon>
    </lineage>
</organism>
<dbReference type="Proteomes" id="UP000271603">
    <property type="component" value="Chromosome"/>
</dbReference>
<evidence type="ECO:0000256" key="1">
    <source>
        <dbReference type="SAM" id="MobiDB-lite"/>
    </source>
</evidence>
<proteinExistence type="predicted"/>
<accession>A0A447QVX0</accession>
<feature type="compositionally biased region" description="Basic residues" evidence="1">
    <location>
        <begin position="177"/>
        <end position="191"/>
    </location>
</feature>
<name>A0A447QVX0_SERRU</name>
<feature type="region of interest" description="Disordered" evidence="1">
    <location>
        <begin position="164"/>
        <end position="191"/>
    </location>
</feature>
<dbReference type="EMBL" id="LR134155">
    <property type="protein sequence ID" value="VEA74186.1"/>
    <property type="molecule type" value="Genomic_DNA"/>
</dbReference>
<dbReference type="AlphaFoldDB" id="A0A447QVX0"/>
<reference evidence="2 3" key="1">
    <citation type="submission" date="2018-12" db="EMBL/GenBank/DDBJ databases">
        <authorList>
            <consortium name="Pathogen Informatics"/>
        </authorList>
    </citation>
    <scope>NUCLEOTIDE SEQUENCE [LARGE SCALE GENOMIC DNA]</scope>
    <source>
        <strain evidence="2 3">NCTC9419</strain>
    </source>
</reference>
<evidence type="ECO:0000313" key="3">
    <source>
        <dbReference type="Proteomes" id="UP000271603"/>
    </source>
</evidence>
<sequence length="191" mass="21467">MAGAEVINRQHNAQIFQRANMFVLNLRQRGTFGQLQHQRRHRIGRQPDTADIGQDRLRVEMLGGDVDADIKRRARRKQRQIFHHRGHQKAGQGVNQTVLLGQRDKHVRRDPALPLAVPAQQDFDAETAAAGAVDDRLTVDLEFAAVNGMADMVRQAHAVGGNQIDHIGGQQADQQRQRHMGGQRLKRHTLG</sequence>
<gene>
    <name evidence="2" type="ORF">NCTC9419_05838</name>
</gene>